<dbReference type="GeneID" id="98296268"/>
<dbReference type="Proteomes" id="UP000216451">
    <property type="component" value="Unassembled WGS sequence"/>
</dbReference>
<dbReference type="AlphaFoldDB" id="A0A261G1X7"/>
<sequence length="68" mass="7547">MDASHEYAEHHTDGSVSMSTPGSPSSAEGIEHRFPELEHVNQSSLSDQIQAFTTVLKRLQQELDEVSH</sequence>
<evidence type="ECO:0000313" key="2">
    <source>
        <dbReference type="EMBL" id="OZG65420.1"/>
    </source>
</evidence>
<organism evidence="2 3">
    <name type="scientific">Bifidobacterium aquikefiri</name>
    <dbReference type="NCBI Taxonomy" id="1653207"/>
    <lineage>
        <taxon>Bacteria</taxon>
        <taxon>Bacillati</taxon>
        <taxon>Actinomycetota</taxon>
        <taxon>Actinomycetes</taxon>
        <taxon>Bifidobacteriales</taxon>
        <taxon>Bifidobacteriaceae</taxon>
        <taxon>Bifidobacterium</taxon>
    </lineage>
</organism>
<dbReference type="EMBL" id="MWXA01000008">
    <property type="protein sequence ID" value="OZG65420.1"/>
    <property type="molecule type" value="Genomic_DNA"/>
</dbReference>
<feature type="compositionally biased region" description="Basic and acidic residues" evidence="1">
    <location>
        <begin position="29"/>
        <end position="39"/>
    </location>
</feature>
<keyword evidence="3" id="KW-1185">Reference proteome</keyword>
<gene>
    <name evidence="2" type="ORF">BAQU_1603</name>
</gene>
<dbReference type="RefSeq" id="WP_094694581.1">
    <property type="nucleotide sequence ID" value="NZ_JBDNSG010000011.1"/>
</dbReference>
<feature type="region of interest" description="Disordered" evidence="1">
    <location>
        <begin position="1"/>
        <end position="42"/>
    </location>
</feature>
<reference evidence="2 3" key="1">
    <citation type="journal article" date="2017" name="BMC Genomics">
        <title>Comparative genomic and phylogenomic analyses of the Bifidobacteriaceae family.</title>
        <authorList>
            <person name="Lugli G.A."/>
            <person name="Milani C."/>
            <person name="Turroni F."/>
            <person name="Duranti S."/>
            <person name="Mancabelli L."/>
            <person name="Mangifesta M."/>
            <person name="Ferrario C."/>
            <person name="Modesto M."/>
            <person name="Mattarelli P."/>
            <person name="Jiri K."/>
            <person name="van Sinderen D."/>
            <person name="Ventura M."/>
        </authorList>
    </citation>
    <scope>NUCLEOTIDE SEQUENCE [LARGE SCALE GENOMIC DNA]</scope>
    <source>
        <strain evidence="2 3">LMG 28769</strain>
    </source>
</reference>
<evidence type="ECO:0000313" key="3">
    <source>
        <dbReference type="Proteomes" id="UP000216451"/>
    </source>
</evidence>
<feature type="compositionally biased region" description="Low complexity" evidence="1">
    <location>
        <begin position="14"/>
        <end position="26"/>
    </location>
</feature>
<protein>
    <submittedName>
        <fullName evidence="2">Uncharacterized protein</fullName>
    </submittedName>
</protein>
<comment type="caution">
    <text evidence="2">The sequence shown here is derived from an EMBL/GenBank/DDBJ whole genome shotgun (WGS) entry which is preliminary data.</text>
</comment>
<proteinExistence type="predicted"/>
<evidence type="ECO:0000256" key="1">
    <source>
        <dbReference type="SAM" id="MobiDB-lite"/>
    </source>
</evidence>
<accession>A0A261G1X7</accession>
<name>A0A261G1X7_9BIFI</name>
<feature type="compositionally biased region" description="Basic and acidic residues" evidence="1">
    <location>
        <begin position="1"/>
        <end position="13"/>
    </location>
</feature>